<dbReference type="InterPro" id="IPR036291">
    <property type="entry name" value="NAD(P)-bd_dom_sf"/>
</dbReference>
<dbReference type="Pfam" id="PF03446">
    <property type="entry name" value="NAD_binding_2"/>
    <property type="match status" value="1"/>
</dbReference>
<feature type="non-terminal residue" evidence="2">
    <location>
        <position position="124"/>
    </location>
</feature>
<dbReference type="PANTHER" id="PTHR43060">
    <property type="entry name" value="3-HYDROXYISOBUTYRATE DEHYDROGENASE-LIKE 1, MITOCHONDRIAL-RELATED"/>
    <property type="match status" value="1"/>
</dbReference>
<sequence>VSSTHPRVGFVGIGKLGRPMAQRLMQSGFDLVVFDTDDLATSKFEGTNVSVAKSLDELVVECNIICLCLPGPDEMEKVMFGKGGVEINIRPGTLVIDHTTNSPTLVRQVEKRLKLRKAAMVDAP</sequence>
<dbReference type="GO" id="GO:0050661">
    <property type="term" value="F:NADP binding"/>
    <property type="evidence" value="ECO:0007669"/>
    <property type="project" value="InterPro"/>
</dbReference>
<feature type="domain" description="6-phosphogluconate dehydrogenase NADP-binding" evidence="1">
    <location>
        <begin position="7"/>
        <end position="124"/>
    </location>
</feature>
<organism evidence="2">
    <name type="scientific">marine metagenome</name>
    <dbReference type="NCBI Taxonomy" id="408172"/>
    <lineage>
        <taxon>unclassified sequences</taxon>
        <taxon>metagenomes</taxon>
        <taxon>ecological metagenomes</taxon>
    </lineage>
</organism>
<proteinExistence type="predicted"/>
<evidence type="ECO:0000313" key="2">
    <source>
        <dbReference type="EMBL" id="SVB81411.1"/>
    </source>
</evidence>
<feature type="non-terminal residue" evidence="2">
    <location>
        <position position="1"/>
    </location>
</feature>
<gene>
    <name evidence="2" type="ORF">METZ01_LOCUS234265</name>
</gene>
<dbReference type="SUPFAM" id="SSF51735">
    <property type="entry name" value="NAD(P)-binding Rossmann-fold domains"/>
    <property type="match status" value="1"/>
</dbReference>
<dbReference type="PANTHER" id="PTHR43060:SF15">
    <property type="entry name" value="3-HYDROXYISOBUTYRATE DEHYDROGENASE-LIKE 1, MITOCHONDRIAL-RELATED"/>
    <property type="match status" value="1"/>
</dbReference>
<dbReference type="Gene3D" id="3.40.50.720">
    <property type="entry name" value="NAD(P)-binding Rossmann-like Domain"/>
    <property type="match status" value="1"/>
</dbReference>
<name>A0A382H4Q1_9ZZZZ</name>
<reference evidence="2" key="1">
    <citation type="submission" date="2018-05" db="EMBL/GenBank/DDBJ databases">
        <authorList>
            <person name="Lanie J.A."/>
            <person name="Ng W.-L."/>
            <person name="Kazmierczak K.M."/>
            <person name="Andrzejewski T.M."/>
            <person name="Davidsen T.M."/>
            <person name="Wayne K.J."/>
            <person name="Tettelin H."/>
            <person name="Glass J.I."/>
            <person name="Rusch D."/>
            <person name="Podicherti R."/>
            <person name="Tsui H.-C.T."/>
            <person name="Winkler M.E."/>
        </authorList>
    </citation>
    <scope>NUCLEOTIDE SEQUENCE</scope>
</reference>
<protein>
    <recommendedName>
        <fullName evidence="1">6-phosphogluconate dehydrogenase NADP-binding domain-containing protein</fullName>
    </recommendedName>
</protein>
<evidence type="ECO:0000259" key="1">
    <source>
        <dbReference type="Pfam" id="PF03446"/>
    </source>
</evidence>
<accession>A0A382H4Q1</accession>
<dbReference type="InterPro" id="IPR006115">
    <property type="entry name" value="6PGDH_NADP-bd"/>
</dbReference>
<dbReference type="AlphaFoldDB" id="A0A382H4Q1"/>
<dbReference type="EMBL" id="UINC01058768">
    <property type="protein sequence ID" value="SVB81411.1"/>
    <property type="molecule type" value="Genomic_DNA"/>
</dbReference>